<comment type="caution">
    <text evidence="4">The sequence shown here is derived from an EMBL/GenBank/DDBJ whole genome shotgun (WGS) entry which is preliminary data.</text>
</comment>
<feature type="chain" id="PRO_5038635485" description="LPS-assembly protein LptD" evidence="3">
    <location>
        <begin position="21"/>
        <end position="773"/>
    </location>
</feature>
<feature type="signal peptide" evidence="3">
    <location>
        <begin position="1"/>
        <end position="20"/>
    </location>
</feature>
<dbReference type="Gene3D" id="2.60.450.10">
    <property type="entry name" value="Lipopolysaccharide (LPS) transport protein A like domain"/>
    <property type="match status" value="1"/>
</dbReference>
<keyword evidence="1" id="KW-0175">Coiled coil</keyword>
<keyword evidence="3" id="KW-0732">Signal</keyword>
<name>A0A9D1JNW9_9BACT</name>
<evidence type="ECO:0000256" key="3">
    <source>
        <dbReference type="SAM" id="SignalP"/>
    </source>
</evidence>
<evidence type="ECO:0000256" key="2">
    <source>
        <dbReference type="SAM" id="MobiDB-lite"/>
    </source>
</evidence>
<reference evidence="4" key="1">
    <citation type="submission" date="2020-10" db="EMBL/GenBank/DDBJ databases">
        <authorList>
            <person name="Gilroy R."/>
        </authorList>
    </citation>
    <scope>NUCLEOTIDE SEQUENCE</scope>
    <source>
        <strain evidence="4">6276</strain>
    </source>
</reference>
<organism evidence="4 5">
    <name type="scientific">Candidatus Scatousia excrementigallinarum</name>
    <dbReference type="NCBI Taxonomy" id="2840935"/>
    <lineage>
        <taxon>Bacteria</taxon>
        <taxon>Candidatus Scatousia</taxon>
    </lineage>
</organism>
<protein>
    <recommendedName>
        <fullName evidence="6">LPS-assembly protein LptD</fullName>
    </recommendedName>
</protein>
<evidence type="ECO:0000256" key="1">
    <source>
        <dbReference type="SAM" id="Coils"/>
    </source>
</evidence>
<accession>A0A9D1JNW9</accession>
<reference evidence="4" key="2">
    <citation type="journal article" date="2021" name="PeerJ">
        <title>Extensive microbial diversity within the chicken gut microbiome revealed by metagenomics and culture.</title>
        <authorList>
            <person name="Gilroy R."/>
            <person name="Ravi A."/>
            <person name="Getino M."/>
            <person name="Pursley I."/>
            <person name="Horton D.L."/>
            <person name="Alikhan N.F."/>
            <person name="Baker D."/>
            <person name="Gharbi K."/>
            <person name="Hall N."/>
            <person name="Watson M."/>
            <person name="Adriaenssens E.M."/>
            <person name="Foster-Nyarko E."/>
            <person name="Jarju S."/>
            <person name="Secka A."/>
            <person name="Antonio M."/>
            <person name="Oren A."/>
            <person name="Chaudhuri R.R."/>
            <person name="La Ragione R."/>
            <person name="Hildebrand F."/>
            <person name="Pallen M.J."/>
        </authorList>
    </citation>
    <scope>NUCLEOTIDE SEQUENCE</scope>
    <source>
        <strain evidence="4">6276</strain>
    </source>
</reference>
<dbReference type="Proteomes" id="UP000823928">
    <property type="component" value="Unassembled WGS sequence"/>
</dbReference>
<dbReference type="AlphaFoldDB" id="A0A9D1JNW9"/>
<gene>
    <name evidence="4" type="ORF">IAC10_12720</name>
</gene>
<evidence type="ECO:0008006" key="6">
    <source>
        <dbReference type="Google" id="ProtNLM"/>
    </source>
</evidence>
<evidence type="ECO:0000313" key="5">
    <source>
        <dbReference type="Proteomes" id="UP000823928"/>
    </source>
</evidence>
<feature type="region of interest" description="Disordered" evidence="2">
    <location>
        <begin position="166"/>
        <end position="195"/>
    </location>
</feature>
<evidence type="ECO:0000313" key="4">
    <source>
        <dbReference type="EMBL" id="HIS37461.1"/>
    </source>
</evidence>
<feature type="compositionally biased region" description="Basic and acidic residues" evidence="2">
    <location>
        <begin position="166"/>
        <end position="188"/>
    </location>
</feature>
<dbReference type="EMBL" id="DVIU01000260">
    <property type="protein sequence ID" value="HIS37461.1"/>
    <property type="molecule type" value="Genomic_DNA"/>
</dbReference>
<proteinExistence type="predicted"/>
<feature type="coiled-coil region" evidence="1">
    <location>
        <begin position="90"/>
        <end position="120"/>
    </location>
</feature>
<sequence>MKKYVVLSLITLMLGLPSLAATPEENKQIMSDMEKLQDALFMAPVVPLPEVNYDIKTIDDTRGMEKYTATKNGMPLFKKMRIKIQNYYKIKAHEDDLEQQKREAEELKRLQAEEEALENGQDLTLDELTDRNLKKIYNKTDDSEINQEKQEKKLFSFFKKDKKQDNNSEVKKEKQTSETIDEKSDTKVELSGGVQQQVAPKDIQLDCDTVQYYDDKNEVEATGNPVLFFPPQGITLKADKIVYNTTSNIIKAYGNVEIIKDGNSIFGDFIQINMNEETTFLENMTADKMMMRIRAKNAQSVDNKIILEKGDMRAAKPYVARFKTRIIGTDLSTMVISDEDRSYLDQTGTSKVALDAKEIDIDADKEHNVVTIKDADLSYNDRHLLHFKSMKLFTDKNSDYFEANYPELGSRSNLGMFAGPGFVFKTPFASTVKLIPFINYKNEIGLGGAIKYKSSTNQTELFYGSAEDVFVMRGKQQLDDNLYLQYGSNSYLDDWFMGNRMAKYAAELVYNNGKRVTNFLGPKRDLSFKNRLSAGIMEDNDRAQYDSKNMTSTGMTTPRFKYMSELTQNLYSYENKEELKILRLDLSMQGSAALYGNGDTQIVGRIGPRIHTQYKYWMQDIGYYASAYQDNSPMPMFDAYRYGHSNLYLREALRINKYLTIAYATSINLSDDAPNKKQWQENAFIFALGPDDFKINLGYDFVRQNTYFGVNIALDTKNTSVNFDKMVIKNPDRLASNEKEVKEVSFEEQKPVEKVKRTYAEVIELEDPNREEL</sequence>